<evidence type="ECO:0000313" key="2">
    <source>
        <dbReference type="Proteomes" id="UP001055879"/>
    </source>
</evidence>
<organism evidence="1 2">
    <name type="scientific">Arctium lappa</name>
    <name type="common">Greater burdock</name>
    <name type="synonym">Lappa major</name>
    <dbReference type="NCBI Taxonomy" id="4217"/>
    <lineage>
        <taxon>Eukaryota</taxon>
        <taxon>Viridiplantae</taxon>
        <taxon>Streptophyta</taxon>
        <taxon>Embryophyta</taxon>
        <taxon>Tracheophyta</taxon>
        <taxon>Spermatophyta</taxon>
        <taxon>Magnoliopsida</taxon>
        <taxon>eudicotyledons</taxon>
        <taxon>Gunneridae</taxon>
        <taxon>Pentapetalae</taxon>
        <taxon>asterids</taxon>
        <taxon>campanulids</taxon>
        <taxon>Asterales</taxon>
        <taxon>Asteraceae</taxon>
        <taxon>Carduoideae</taxon>
        <taxon>Cardueae</taxon>
        <taxon>Arctiinae</taxon>
        <taxon>Arctium</taxon>
    </lineage>
</organism>
<gene>
    <name evidence="1" type="ORF">L6452_19349</name>
</gene>
<dbReference type="EMBL" id="CM042052">
    <property type="protein sequence ID" value="KAI3718475.1"/>
    <property type="molecule type" value="Genomic_DNA"/>
</dbReference>
<dbReference type="Proteomes" id="UP001055879">
    <property type="component" value="Linkage Group LG06"/>
</dbReference>
<name>A0ACB9B8F1_ARCLA</name>
<reference evidence="2" key="1">
    <citation type="journal article" date="2022" name="Mol. Ecol. Resour.">
        <title>The genomes of chicory, endive, great burdock and yacon provide insights into Asteraceae palaeo-polyploidization history and plant inulin production.</title>
        <authorList>
            <person name="Fan W."/>
            <person name="Wang S."/>
            <person name="Wang H."/>
            <person name="Wang A."/>
            <person name="Jiang F."/>
            <person name="Liu H."/>
            <person name="Zhao H."/>
            <person name="Xu D."/>
            <person name="Zhang Y."/>
        </authorList>
    </citation>
    <scope>NUCLEOTIDE SEQUENCE [LARGE SCALE GENOMIC DNA]</scope>
    <source>
        <strain evidence="2">cv. Niubang</strain>
    </source>
</reference>
<protein>
    <submittedName>
        <fullName evidence="1">Uncharacterized protein</fullName>
    </submittedName>
</protein>
<comment type="caution">
    <text evidence="1">The sequence shown here is derived from an EMBL/GenBank/DDBJ whole genome shotgun (WGS) entry which is preliminary data.</text>
</comment>
<reference evidence="1 2" key="2">
    <citation type="journal article" date="2022" name="Mol. Ecol. Resour.">
        <title>The genomes of chicory, endive, great burdock and yacon provide insights into Asteraceae paleo-polyploidization history and plant inulin production.</title>
        <authorList>
            <person name="Fan W."/>
            <person name="Wang S."/>
            <person name="Wang H."/>
            <person name="Wang A."/>
            <person name="Jiang F."/>
            <person name="Liu H."/>
            <person name="Zhao H."/>
            <person name="Xu D."/>
            <person name="Zhang Y."/>
        </authorList>
    </citation>
    <scope>NUCLEOTIDE SEQUENCE [LARGE SCALE GENOMIC DNA]</scope>
    <source>
        <strain evidence="2">cv. Niubang</strain>
    </source>
</reference>
<evidence type="ECO:0000313" key="1">
    <source>
        <dbReference type="EMBL" id="KAI3718475.1"/>
    </source>
</evidence>
<accession>A0ACB9B8F1</accession>
<keyword evidence="2" id="KW-1185">Reference proteome</keyword>
<proteinExistence type="predicted"/>
<sequence>MPGNQSSGFRLHPEWHPGLREKTGSQAEKTESRSGCGRKLGDGPEEPGGGLRAGKTCTGSGRPGKEAPWVGKSGNRETREPCKCVLTGKKRDSWVASPKMENPVTGIRSGRIMSQGSGYPQDLGMNGGNKE</sequence>